<dbReference type="CDD" id="cd24032">
    <property type="entry name" value="ASKHA_NBD_TsaB"/>
    <property type="match status" value="1"/>
</dbReference>
<dbReference type="GO" id="GO:0016740">
    <property type="term" value="F:transferase activity"/>
    <property type="evidence" value="ECO:0007669"/>
    <property type="project" value="UniProtKB-KW"/>
</dbReference>
<dbReference type="PANTHER" id="PTHR11735">
    <property type="entry name" value="TRNA N6-ADENOSINE THREONYLCARBAMOYLTRANSFERASE"/>
    <property type="match status" value="1"/>
</dbReference>
<proteinExistence type="predicted"/>
<dbReference type="InterPro" id="IPR022496">
    <property type="entry name" value="T6A_TsaB"/>
</dbReference>
<gene>
    <name evidence="2" type="ORF">SAE01_33870</name>
</gene>
<dbReference type="GO" id="GO:0002949">
    <property type="term" value="P:tRNA threonylcarbamoyladenosine modification"/>
    <property type="evidence" value="ECO:0007669"/>
    <property type="project" value="InterPro"/>
</dbReference>
<accession>A0A512BG04</accession>
<dbReference type="EMBL" id="BJYT01000014">
    <property type="protein sequence ID" value="GEO10891.1"/>
    <property type="molecule type" value="Genomic_DNA"/>
</dbReference>
<evidence type="ECO:0000313" key="3">
    <source>
        <dbReference type="Proteomes" id="UP000321513"/>
    </source>
</evidence>
<evidence type="ECO:0000259" key="1">
    <source>
        <dbReference type="Pfam" id="PF00814"/>
    </source>
</evidence>
<dbReference type="InterPro" id="IPR000905">
    <property type="entry name" value="Gcp-like_dom"/>
</dbReference>
<dbReference type="NCBIfam" id="TIGR03725">
    <property type="entry name" value="T6A_YeaZ"/>
    <property type="match status" value="1"/>
</dbReference>
<comment type="caution">
    <text evidence="2">The sequence shown here is derived from an EMBL/GenBank/DDBJ whole genome shotgun (WGS) entry which is preliminary data.</text>
</comment>
<keyword evidence="3" id="KW-1185">Reference proteome</keyword>
<feature type="domain" description="Gcp-like" evidence="1">
    <location>
        <begin position="33"/>
        <end position="135"/>
    </location>
</feature>
<sequence length="228" mass="24669">MALLLNIDTATEAASVGISLNGDSIAFRENQHQKEHASFVHAAISDMLEEVGYSLQDIEAFAVTSGPGSYTGLRVGIAAAKGFCYAFSKPLIMVNTLEVMAKAALDSGNTFSGTDLLCPMIDARRMEVFAALFDIGLNCVLPPQPVILDGESFNKLMIERKLVFFGSGSLKFGPMVSSRNSQFANISHSAKDLGTLAEQAFQKKNFSDVSYSEPSYFKDFHSTSKTHT</sequence>
<name>A0A512BG04_9BACT</name>
<dbReference type="PANTHER" id="PTHR11735:SF11">
    <property type="entry name" value="TRNA THREONYLCARBAMOYLADENOSINE BIOSYNTHESIS PROTEIN TSAB"/>
    <property type="match status" value="1"/>
</dbReference>
<dbReference type="RefSeq" id="WP_170234188.1">
    <property type="nucleotide sequence ID" value="NZ_BJYT01000014.1"/>
</dbReference>
<organism evidence="2 3">
    <name type="scientific">Segetibacter aerophilus</name>
    <dbReference type="NCBI Taxonomy" id="670293"/>
    <lineage>
        <taxon>Bacteria</taxon>
        <taxon>Pseudomonadati</taxon>
        <taxon>Bacteroidota</taxon>
        <taxon>Chitinophagia</taxon>
        <taxon>Chitinophagales</taxon>
        <taxon>Chitinophagaceae</taxon>
        <taxon>Segetibacter</taxon>
    </lineage>
</organism>
<dbReference type="Pfam" id="PF00814">
    <property type="entry name" value="TsaD"/>
    <property type="match status" value="1"/>
</dbReference>
<dbReference type="InterPro" id="IPR043129">
    <property type="entry name" value="ATPase_NBD"/>
</dbReference>
<dbReference type="Gene3D" id="3.30.420.40">
    <property type="match status" value="2"/>
</dbReference>
<evidence type="ECO:0000313" key="2">
    <source>
        <dbReference type="EMBL" id="GEO10891.1"/>
    </source>
</evidence>
<protein>
    <submittedName>
        <fullName evidence="2">tRNA (Adenosine(37)-N6)-threonylcarbamoyltransferase complex dimerization subunit type 1 TsaB</fullName>
    </submittedName>
</protein>
<dbReference type="SUPFAM" id="SSF53067">
    <property type="entry name" value="Actin-like ATPase domain"/>
    <property type="match status" value="2"/>
</dbReference>
<keyword evidence="2" id="KW-0808">Transferase</keyword>
<dbReference type="AlphaFoldDB" id="A0A512BG04"/>
<dbReference type="Proteomes" id="UP000321513">
    <property type="component" value="Unassembled WGS sequence"/>
</dbReference>
<dbReference type="GO" id="GO:0005829">
    <property type="term" value="C:cytosol"/>
    <property type="evidence" value="ECO:0007669"/>
    <property type="project" value="TreeGrafter"/>
</dbReference>
<reference evidence="2 3" key="1">
    <citation type="submission" date="2019-07" db="EMBL/GenBank/DDBJ databases">
        <title>Whole genome shotgun sequence of Segetibacter aerophilus NBRC 106135.</title>
        <authorList>
            <person name="Hosoyama A."/>
            <person name="Uohara A."/>
            <person name="Ohji S."/>
            <person name="Ichikawa N."/>
        </authorList>
    </citation>
    <scope>NUCLEOTIDE SEQUENCE [LARGE SCALE GENOMIC DNA]</scope>
    <source>
        <strain evidence="2 3">NBRC 106135</strain>
    </source>
</reference>